<evidence type="ECO:0000313" key="2">
    <source>
        <dbReference type="Proteomes" id="UP000176186"/>
    </source>
</evidence>
<accession>A0A1F6BC16</accession>
<gene>
    <name evidence="1" type="ORF">A2363_04875</name>
</gene>
<evidence type="ECO:0000313" key="1">
    <source>
        <dbReference type="EMBL" id="OGG34501.1"/>
    </source>
</evidence>
<dbReference type="EMBL" id="MFKE01000028">
    <property type="protein sequence ID" value="OGG34501.1"/>
    <property type="molecule type" value="Genomic_DNA"/>
</dbReference>
<reference evidence="1 2" key="1">
    <citation type="journal article" date="2016" name="Nat. Commun.">
        <title>Thousands of microbial genomes shed light on interconnected biogeochemical processes in an aquifer system.</title>
        <authorList>
            <person name="Anantharaman K."/>
            <person name="Brown C.T."/>
            <person name="Hug L.A."/>
            <person name="Sharon I."/>
            <person name="Castelle C.J."/>
            <person name="Probst A.J."/>
            <person name="Thomas B.C."/>
            <person name="Singh A."/>
            <person name="Wilkins M.J."/>
            <person name="Karaoz U."/>
            <person name="Brodie E.L."/>
            <person name="Williams K.H."/>
            <person name="Hubbard S.S."/>
            <person name="Banfield J.F."/>
        </authorList>
    </citation>
    <scope>NUCLEOTIDE SEQUENCE [LARGE SCALE GENOMIC DNA]</scope>
</reference>
<proteinExistence type="predicted"/>
<comment type="caution">
    <text evidence="1">The sequence shown here is derived from an EMBL/GenBank/DDBJ whole genome shotgun (WGS) entry which is preliminary data.</text>
</comment>
<name>A0A1F6BC16_9BACT</name>
<dbReference type="Proteomes" id="UP000176186">
    <property type="component" value="Unassembled WGS sequence"/>
</dbReference>
<organism evidence="1 2">
    <name type="scientific">Candidatus Gottesmanbacteria bacterium RIFOXYB1_FULL_47_11</name>
    <dbReference type="NCBI Taxonomy" id="1798401"/>
    <lineage>
        <taxon>Bacteria</taxon>
        <taxon>Candidatus Gottesmaniibacteriota</taxon>
    </lineage>
</organism>
<protein>
    <submittedName>
        <fullName evidence="1">Uncharacterized protein</fullName>
    </submittedName>
</protein>
<dbReference type="AlphaFoldDB" id="A0A1F6BC16"/>
<sequence length="154" mass="16489">MKNKTGLIIAGIVVVLLLGTGFTVYKAVFSQKPAAPVEEIKDETLPLTDAAISVDITKSKVKDNTLVLTVSGLGSNYSTLAYEISYETQGVVQGVTSKALDLSGKDTFVRDDIYLGTCSGKVCRPHTGVQKISLVIEFTDSSGEKSQFSKDYTL</sequence>